<comment type="caution">
    <text evidence="2">The sequence shown here is derived from an EMBL/GenBank/DDBJ whole genome shotgun (WGS) entry which is preliminary data.</text>
</comment>
<proteinExistence type="predicted"/>
<dbReference type="EMBL" id="RSEC01000036">
    <property type="protein sequence ID" value="RSD19820.1"/>
    <property type="molecule type" value="Genomic_DNA"/>
</dbReference>
<reference evidence="2 3" key="1">
    <citation type="submission" date="2018-12" db="EMBL/GenBank/DDBJ databases">
        <title>Amycolatopsis eburnea sp. nov. actinomycete associate with arbuscular mycorrhiza fungal spore.</title>
        <authorList>
            <person name="Lumyong S."/>
            <person name="Chaiya L."/>
        </authorList>
    </citation>
    <scope>NUCLEOTIDE SEQUENCE [LARGE SCALE GENOMIC DNA]</scope>
    <source>
        <strain evidence="2 3">GLM-1</strain>
    </source>
</reference>
<evidence type="ECO:0000256" key="1">
    <source>
        <dbReference type="SAM" id="Coils"/>
    </source>
</evidence>
<keyword evidence="1" id="KW-0175">Coiled coil</keyword>
<dbReference type="AlphaFoldDB" id="A0A3R9DY60"/>
<keyword evidence="3" id="KW-1185">Reference proteome</keyword>
<dbReference type="RefSeq" id="WP_125308813.1">
    <property type="nucleotide sequence ID" value="NZ_RSEC01000036.1"/>
</dbReference>
<dbReference type="Proteomes" id="UP000267081">
    <property type="component" value="Unassembled WGS sequence"/>
</dbReference>
<evidence type="ECO:0000313" key="3">
    <source>
        <dbReference type="Proteomes" id="UP000267081"/>
    </source>
</evidence>
<gene>
    <name evidence="2" type="ORF">EIY87_16355</name>
</gene>
<evidence type="ECO:0000313" key="2">
    <source>
        <dbReference type="EMBL" id="RSD19820.1"/>
    </source>
</evidence>
<protein>
    <submittedName>
        <fullName evidence="2">Uncharacterized protein</fullName>
    </submittedName>
</protein>
<organism evidence="2 3">
    <name type="scientific">Amycolatopsis eburnea</name>
    <dbReference type="NCBI Taxonomy" id="2267691"/>
    <lineage>
        <taxon>Bacteria</taxon>
        <taxon>Bacillati</taxon>
        <taxon>Actinomycetota</taxon>
        <taxon>Actinomycetes</taxon>
        <taxon>Pseudonocardiales</taxon>
        <taxon>Pseudonocardiaceae</taxon>
        <taxon>Amycolatopsis</taxon>
    </lineage>
</organism>
<name>A0A3R9DY60_9PSEU</name>
<sequence>MTAPEGIDHLTSLIEYLSCVSDLHDFCWRLTVGLETLIEGTDGRASPVADPFPRFSPSLDVREIRRGSLVLDLVSDLGSGWRLGISATTASAALWLLRRLFKNGPRAVAEFIGEVISMKATATTRASKSRTALAEAEAEEADAEVKAIEARVRRWLAQGNEDLLWTRYQQLLNISPDLEAKIVDESGETLEAPDSATSRPEV</sequence>
<feature type="coiled-coil region" evidence="1">
    <location>
        <begin position="131"/>
        <end position="158"/>
    </location>
</feature>
<accession>A0A3R9DY60</accession>